<protein>
    <submittedName>
        <fullName evidence="3">PTS sugar transporter subunit IIA</fullName>
    </submittedName>
</protein>
<keyword evidence="4" id="KW-1185">Reference proteome</keyword>
<dbReference type="EMBL" id="CP024333">
    <property type="protein sequence ID" value="WDE71628.1"/>
    <property type="molecule type" value="Genomic_DNA"/>
</dbReference>
<keyword evidence="1" id="KW-1133">Transmembrane helix</keyword>
<keyword evidence="1" id="KW-0812">Transmembrane</keyword>
<keyword evidence="3" id="KW-0813">Transport</keyword>
<name>A0AAQ3CMT3_9SPIR</name>
<dbReference type="RefSeq" id="WP_025443755.1">
    <property type="nucleotide sequence ID" value="NZ_AP024371.1"/>
</dbReference>
<reference evidence="5" key="1">
    <citation type="submission" date="2019-03" db="EMBL/GenBank/DDBJ databases">
        <title>Whole genome sequencing of Borrelia miyamotoi strains isolated at the Russian territory.</title>
        <authorList>
            <person name="Kuleshov K.V."/>
            <person name="Platonov A.E."/>
            <person name="Goptar I.A."/>
            <person name="Shipulin G.A."/>
            <person name="Markelov M.L."/>
            <person name="Koetsveld J."/>
            <person name="Kolyasnikova N.M."/>
            <person name="Sarksyan D.S."/>
            <person name="Toporkova M.G."/>
            <person name="Hovius J.W."/>
        </authorList>
    </citation>
    <scope>NUCLEOTIDE SEQUENCE [LARGE SCALE GENOMIC DNA]</scope>
    <source>
        <strain evidence="2 4">Yekat-1</strain>
        <strain evidence="5">Yekat-76</strain>
    </source>
</reference>
<evidence type="ECO:0000256" key="1">
    <source>
        <dbReference type="SAM" id="Phobius"/>
    </source>
</evidence>
<gene>
    <name evidence="2" type="ORF">CNO13_06485</name>
    <name evidence="3" type="ORF">EZU67_06980</name>
</gene>
<feature type="transmembrane region" description="Helical" evidence="1">
    <location>
        <begin position="63"/>
        <end position="81"/>
    </location>
</feature>
<evidence type="ECO:0000313" key="4">
    <source>
        <dbReference type="Proteomes" id="UP000230633"/>
    </source>
</evidence>
<accession>A0AAQ3CMT3</accession>
<proteinExistence type="predicted"/>
<dbReference type="Proteomes" id="UP000230633">
    <property type="component" value="Chromosome"/>
</dbReference>
<dbReference type="Proteomes" id="UP000291995">
    <property type="component" value="Chromosome"/>
</dbReference>
<evidence type="ECO:0000313" key="2">
    <source>
        <dbReference type="EMBL" id="WDE71628.1"/>
    </source>
</evidence>
<evidence type="ECO:0000313" key="3">
    <source>
        <dbReference type="EMBL" id="WEG86019.1"/>
    </source>
</evidence>
<evidence type="ECO:0000313" key="5">
    <source>
        <dbReference type="Proteomes" id="UP000291995"/>
    </source>
</evidence>
<reference evidence="3" key="2">
    <citation type="submission" date="2022-12" db="EMBL/GenBank/DDBJ databases">
        <title>Whole genome sequencing of Borrelia miyamotoi strains isolated at the Russian territory.</title>
        <authorList>
            <person name="Kuleshov K.V."/>
            <person name="Platonov A.E."/>
            <person name="Goptar I.A."/>
            <person name="Shipulin G.A."/>
            <person name="Markelov M.L."/>
            <person name="Koetsveld J."/>
            <person name="Kolyasnikova N.M."/>
            <person name="Sarksyan D.S."/>
            <person name="Toporkova M.G."/>
            <person name="Hovius J.W."/>
        </authorList>
    </citation>
    <scope>NUCLEOTIDE SEQUENCE</scope>
    <source>
        <strain evidence="3">Yekat-76</strain>
    </source>
</reference>
<organism evidence="3 5">
    <name type="scientific">Borrelia miyamotoi</name>
    <dbReference type="NCBI Taxonomy" id="47466"/>
    <lineage>
        <taxon>Bacteria</taxon>
        <taxon>Pseudomonadati</taxon>
        <taxon>Spirochaetota</taxon>
        <taxon>Spirochaetia</taxon>
        <taxon>Spirochaetales</taxon>
        <taxon>Borreliaceae</taxon>
        <taxon>Borrelia</taxon>
    </lineage>
</organism>
<dbReference type="EMBL" id="CP036557">
    <property type="protein sequence ID" value="WEG86019.1"/>
    <property type="molecule type" value="Genomic_DNA"/>
</dbReference>
<keyword evidence="3" id="KW-0762">Sugar transport</keyword>
<dbReference type="GeneID" id="75118568"/>
<sequence>MSKSRPNNEYIKSIAFIANLFESNEFKNILKVLNSPDKIYSYVKNLEENSADNVISVSKPCKIVYVCVFFLWELHIHILLLRSLKLNLRGKGTAFKLRPTGFYWY</sequence>
<dbReference type="AlphaFoldDB" id="A0AAQ3CMT3"/>
<keyword evidence="1" id="KW-0472">Membrane</keyword>